<dbReference type="SMART" id="SM00248">
    <property type="entry name" value="ANK"/>
    <property type="match status" value="2"/>
</dbReference>
<organism evidence="13 14">
    <name type="scientific">Tortispora caseinolytica NRRL Y-17796</name>
    <dbReference type="NCBI Taxonomy" id="767744"/>
    <lineage>
        <taxon>Eukaryota</taxon>
        <taxon>Fungi</taxon>
        <taxon>Dikarya</taxon>
        <taxon>Ascomycota</taxon>
        <taxon>Saccharomycotina</taxon>
        <taxon>Trigonopsidomycetes</taxon>
        <taxon>Trigonopsidales</taxon>
        <taxon>Trigonopsidaceae</taxon>
        <taxon>Tortispora</taxon>
    </lineage>
</organism>
<feature type="domain" description="PH" evidence="12">
    <location>
        <begin position="204"/>
        <end position="299"/>
    </location>
</feature>
<dbReference type="Pfam" id="PF01237">
    <property type="entry name" value="Oxysterol_BP"/>
    <property type="match status" value="1"/>
</dbReference>
<evidence type="ECO:0000256" key="9">
    <source>
        <dbReference type="RuleBase" id="RU003844"/>
    </source>
</evidence>
<feature type="region of interest" description="Disordered" evidence="11">
    <location>
        <begin position="1004"/>
        <end position="1027"/>
    </location>
</feature>
<evidence type="ECO:0000256" key="2">
    <source>
        <dbReference type="ARBA" id="ARBA00022448"/>
    </source>
</evidence>
<dbReference type="GO" id="GO:0034727">
    <property type="term" value="P:piecemeal microautophagy of the nucleus"/>
    <property type="evidence" value="ECO:0007669"/>
    <property type="project" value="TreeGrafter"/>
</dbReference>
<dbReference type="OrthoDB" id="1854502at2759"/>
<dbReference type="InterPro" id="IPR037239">
    <property type="entry name" value="OSBP_sf"/>
</dbReference>
<dbReference type="Gene3D" id="2.30.29.30">
    <property type="entry name" value="Pleckstrin-homology domain (PH domain)/Phosphotyrosine-binding domain (PTB)"/>
    <property type="match status" value="1"/>
</dbReference>
<evidence type="ECO:0000256" key="7">
    <source>
        <dbReference type="ARBA" id="ARBA00023121"/>
    </source>
</evidence>
<dbReference type="PROSITE" id="PS01013">
    <property type="entry name" value="OSBP"/>
    <property type="match status" value="1"/>
</dbReference>
<dbReference type="PROSITE" id="PS50297">
    <property type="entry name" value="ANK_REP_REGION"/>
    <property type="match status" value="2"/>
</dbReference>
<keyword evidence="4" id="KW-0677">Repeat</keyword>
<comment type="similarity">
    <text evidence="1 9">Belongs to the OSBP family.</text>
</comment>
<evidence type="ECO:0000313" key="14">
    <source>
        <dbReference type="Proteomes" id="UP000095023"/>
    </source>
</evidence>
<feature type="region of interest" description="Disordered" evidence="11">
    <location>
        <begin position="352"/>
        <end position="375"/>
    </location>
</feature>
<feature type="compositionally biased region" description="Low complexity" evidence="11">
    <location>
        <begin position="352"/>
        <end position="368"/>
    </location>
</feature>
<dbReference type="Gene3D" id="1.25.40.20">
    <property type="entry name" value="Ankyrin repeat-containing domain"/>
    <property type="match status" value="2"/>
</dbReference>
<gene>
    <name evidence="13" type="ORF">CANCADRAFT_15183</name>
</gene>
<feature type="non-terminal residue" evidence="13">
    <location>
        <position position="1"/>
    </location>
</feature>
<dbReference type="GO" id="GO:0005635">
    <property type="term" value="C:nuclear envelope"/>
    <property type="evidence" value="ECO:0007669"/>
    <property type="project" value="TreeGrafter"/>
</dbReference>
<dbReference type="SUPFAM" id="SSF50729">
    <property type="entry name" value="PH domain-like"/>
    <property type="match status" value="1"/>
</dbReference>
<evidence type="ECO:0000256" key="6">
    <source>
        <dbReference type="ARBA" id="ARBA00023055"/>
    </source>
</evidence>
<proteinExistence type="inferred from homology"/>
<keyword evidence="3" id="KW-0597">Phosphoprotein</keyword>
<name>A0A1E4TGD9_9ASCO</name>
<feature type="non-terminal residue" evidence="13">
    <location>
        <position position="1049"/>
    </location>
</feature>
<feature type="compositionally biased region" description="Basic and acidic residues" evidence="11">
    <location>
        <begin position="1004"/>
        <end position="1016"/>
    </location>
</feature>
<evidence type="ECO:0000256" key="5">
    <source>
        <dbReference type="ARBA" id="ARBA00023043"/>
    </source>
</evidence>
<dbReference type="CDD" id="cd13292">
    <property type="entry name" value="PH_Osh1p_Osh2p_yeast"/>
    <property type="match status" value="1"/>
</dbReference>
<dbReference type="GO" id="GO:0097038">
    <property type="term" value="C:perinuclear endoplasmic reticulum"/>
    <property type="evidence" value="ECO:0007669"/>
    <property type="project" value="TreeGrafter"/>
</dbReference>
<evidence type="ECO:0000256" key="8">
    <source>
        <dbReference type="PROSITE-ProRule" id="PRU00023"/>
    </source>
</evidence>
<dbReference type="InterPro" id="IPR018494">
    <property type="entry name" value="Oxysterol-bd_CS"/>
</dbReference>
<dbReference type="SMART" id="SM00233">
    <property type="entry name" value="PH"/>
    <property type="match status" value="1"/>
</dbReference>
<dbReference type="GO" id="GO:0120009">
    <property type="term" value="P:intermembrane lipid transfer"/>
    <property type="evidence" value="ECO:0007669"/>
    <property type="project" value="UniProtKB-ARBA"/>
</dbReference>
<dbReference type="SUPFAM" id="SSF144000">
    <property type="entry name" value="Oxysterol-binding protein-like"/>
    <property type="match status" value="1"/>
</dbReference>
<dbReference type="AlphaFoldDB" id="A0A1E4TGD9"/>
<dbReference type="GO" id="GO:0005829">
    <property type="term" value="C:cytosol"/>
    <property type="evidence" value="ECO:0007669"/>
    <property type="project" value="TreeGrafter"/>
</dbReference>
<dbReference type="Gene3D" id="2.40.160.120">
    <property type="match status" value="1"/>
</dbReference>
<accession>A0A1E4TGD9</accession>
<dbReference type="EMBL" id="KV453842">
    <property type="protein sequence ID" value="ODV90835.1"/>
    <property type="molecule type" value="Genomic_DNA"/>
</dbReference>
<dbReference type="GO" id="GO:0006897">
    <property type="term" value="P:endocytosis"/>
    <property type="evidence" value="ECO:0007669"/>
    <property type="project" value="TreeGrafter"/>
</dbReference>
<keyword evidence="6" id="KW-0445">Lipid transport</keyword>
<dbReference type="GO" id="GO:0006887">
    <property type="term" value="P:exocytosis"/>
    <property type="evidence" value="ECO:0007669"/>
    <property type="project" value="TreeGrafter"/>
</dbReference>
<evidence type="ECO:0000256" key="1">
    <source>
        <dbReference type="ARBA" id="ARBA00008842"/>
    </source>
</evidence>
<evidence type="ECO:0000256" key="10">
    <source>
        <dbReference type="SAM" id="Coils"/>
    </source>
</evidence>
<feature type="repeat" description="ANK" evidence="8">
    <location>
        <begin position="136"/>
        <end position="168"/>
    </location>
</feature>
<dbReference type="InterPro" id="IPR011993">
    <property type="entry name" value="PH-like_dom_sf"/>
</dbReference>
<feature type="coiled-coil region" evidence="10">
    <location>
        <begin position="459"/>
        <end position="514"/>
    </location>
</feature>
<dbReference type="InterPro" id="IPR036770">
    <property type="entry name" value="Ankyrin_rpt-contain_sf"/>
</dbReference>
<dbReference type="SUPFAM" id="SSF48403">
    <property type="entry name" value="Ankyrin repeat"/>
    <property type="match status" value="1"/>
</dbReference>
<dbReference type="InterPro" id="IPR001849">
    <property type="entry name" value="PH_domain"/>
</dbReference>
<keyword evidence="14" id="KW-1185">Reference proteome</keyword>
<dbReference type="GO" id="GO:0030011">
    <property type="term" value="P:maintenance of cell polarity"/>
    <property type="evidence" value="ECO:0007669"/>
    <property type="project" value="TreeGrafter"/>
</dbReference>
<dbReference type="Pfam" id="PF00023">
    <property type="entry name" value="Ank"/>
    <property type="match status" value="2"/>
</dbReference>
<dbReference type="Proteomes" id="UP000095023">
    <property type="component" value="Unassembled WGS sequence"/>
</dbReference>
<evidence type="ECO:0000259" key="12">
    <source>
        <dbReference type="PROSITE" id="PS50003"/>
    </source>
</evidence>
<dbReference type="PANTHER" id="PTHR10972">
    <property type="entry name" value="OXYSTEROL-BINDING PROTEIN-RELATED"/>
    <property type="match status" value="1"/>
</dbReference>
<evidence type="ECO:0000313" key="13">
    <source>
        <dbReference type="EMBL" id="ODV90835.1"/>
    </source>
</evidence>
<keyword evidence="5 8" id="KW-0040">ANK repeat</keyword>
<reference evidence="14" key="1">
    <citation type="submission" date="2016-02" db="EMBL/GenBank/DDBJ databases">
        <title>Comparative genomics of biotechnologically important yeasts.</title>
        <authorList>
            <consortium name="DOE Joint Genome Institute"/>
            <person name="Riley R."/>
            <person name="Haridas S."/>
            <person name="Wolfe K.H."/>
            <person name="Lopes M.R."/>
            <person name="Hittinger C.T."/>
            <person name="Goker M."/>
            <person name="Salamov A."/>
            <person name="Wisecaver J."/>
            <person name="Long T.M."/>
            <person name="Aerts A.L."/>
            <person name="Barry K."/>
            <person name="Choi C."/>
            <person name="Clum A."/>
            <person name="Coughlan A.Y."/>
            <person name="Deshpande S."/>
            <person name="Douglass A.P."/>
            <person name="Hanson S.J."/>
            <person name="Klenk H.-P."/>
            <person name="Labutti K."/>
            <person name="Lapidus A."/>
            <person name="Lindquist E."/>
            <person name="Lipzen A."/>
            <person name="Meier-Kolthoff J.P."/>
            <person name="Ohm R.A."/>
            <person name="Otillar R.P."/>
            <person name="Pangilinan J."/>
            <person name="Peng Y."/>
            <person name="Rokas A."/>
            <person name="Rosa C.A."/>
            <person name="Scheuner C."/>
            <person name="Sibirny A.A."/>
            <person name="Slot J.C."/>
            <person name="Stielow J.B."/>
            <person name="Sun H."/>
            <person name="Kurtzman C.P."/>
            <person name="Blackwell M."/>
            <person name="Jeffries T.W."/>
            <person name="Grigoriev I.V."/>
        </authorList>
    </citation>
    <scope>NUCLEOTIDE SEQUENCE [LARGE SCALE GENOMIC DNA]</scope>
    <source>
        <strain evidence="14">NRRL Y-17796</strain>
    </source>
</reference>
<evidence type="ECO:0000256" key="11">
    <source>
        <dbReference type="SAM" id="MobiDB-lite"/>
    </source>
</evidence>
<feature type="repeat" description="ANK" evidence="8">
    <location>
        <begin position="36"/>
        <end position="58"/>
    </location>
</feature>
<keyword evidence="7" id="KW-0446">Lipid-binding</keyword>
<keyword evidence="2" id="KW-0813">Transport</keyword>
<sequence>LMMLAVQAASLETIQQIVSHPKATSDLIGLNFQDDSGNTPLHSAVFLDRADVVSFLLNIPDIDDTIRNANNLQAVELAPSPHLAQVMQVLRAQYIEKVAIKFLNAFRNNDIPTLESILANHRAASLIDINGENPDTGLTILHEAVSSRNIQMIDFILNHGGDPFRRDSKGKLPIDYTKDDSVRKLLKSASKNLSIETDPGILASGSLKGYLKKWTNYRNGYKLRYFVLENDVLSYYKNQDDTQNACRGSINMRIATLKVDSSEKQSFTVAGKGSARFHLKANHPAEAKRWIWSLQQAIQHAKDVAAGKIKENSPLFYVSSEGRQSATFSSGHRTTLSVPSLHDSTLSLDVQSMRSSSPSLSASGPSKSAQDFYDDADDSVVSGDESLGDVGNSFNHTPFSVLGRSLLIDVDLLLGIVSSANELASRNSSDSFDKEQYKEVYSTVMRGLSKISEMTSKLIQAADSETKTLEAKLQREKNLRSLWEENILKLEERVQEYEKSLLQLSEEKKEARRAFKSVVAAVNATNTEEGHTVADEVRLALKNVENSRKSSLPQIQLRNVFDESSDDEFYDAIDDIKDEDLSPEPEDITIRSDVDTLATKSSDTSIPELAQLLERLEVLDPRKIADILASASSMQLQKLKEIQSSFHGYEDPPRTRLRLSADDRPTISLWGILKNLIGKDMTRMTLPVSFNECTSLLQRVAEDLEYTDLLEKAAIRSDSTLRMVFVAAFAASEYASTTKRVAKPFNPLLGETYEYCRPDHLYRFFVEQVSHHPPVSAAYAESPLWTYYGESAVKSKFNGRSFDINPLGTWYLELRPFEAPEELYTWKKVNTSVVGIITGSPVVDNYGDMEVTNHTTGDRCILHFKARGWRGANAFEVRGEVLNAKGIPVWSIGGKWNSRLIAKRVTGKSISGANSFTAEELTHVASKFEQGVSDRTSKPFLVWKVHERPDLPFYLTTFAVSLNALPERLIPWLAPTDTRLRPDQRAMEDGDYDKAANDKVRLEEAQRARRREREQKGQGYKPRWFKKSKHPITGSEYWRFLGEYWETRE</sequence>
<dbReference type="InterPro" id="IPR002110">
    <property type="entry name" value="Ankyrin_rpt"/>
</dbReference>
<evidence type="ECO:0000256" key="4">
    <source>
        <dbReference type="ARBA" id="ARBA00022737"/>
    </source>
</evidence>
<evidence type="ECO:0000256" key="3">
    <source>
        <dbReference type="ARBA" id="ARBA00022553"/>
    </source>
</evidence>
<dbReference type="FunFam" id="2.30.29.30:FF:000061">
    <property type="entry name" value="Oxysterol binding protein 1"/>
    <property type="match status" value="1"/>
</dbReference>
<dbReference type="GO" id="GO:0032934">
    <property type="term" value="F:sterol binding"/>
    <property type="evidence" value="ECO:0007669"/>
    <property type="project" value="TreeGrafter"/>
</dbReference>
<dbReference type="Gene3D" id="3.30.70.3490">
    <property type="match status" value="1"/>
</dbReference>
<dbReference type="PROSITE" id="PS50088">
    <property type="entry name" value="ANK_REPEAT"/>
    <property type="match status" value="2"/>
</dbReference>
<dbReference type="FunFam" id="2.40.160.120:FF:000001">
    <property type="entry name" value="Oxysterol-binding protein"/>
    <property type="match status" value="1"/>
</dbReference>
<dbReference type="PANTHER" id="PTHR10972:SF205">
    <property type="entry name" value="OXYSTEROL-BINDING PROTEIN 1"/>
    <property type="match status" value="1"/>
</dbReference>
<dbReference type="PROSITE" id="PS50003">
    <property type="entry name" value="PH_DOMAIN"/>
    <property type="match status" value="1"/>
</dbReference>
<keyword evidence="10" id="KW-0175">Coiled coil</keyword>
<dbReference type="InterPro" id="IPR000648">
    <property type="entry name" value="Oxysterol-bd"/>
</dbReference>
<protein>
    <recommendedName>
        <fullName evidence="12">PH domain-containing protein</fullName>
    </recommendedName>
</protein>
<dbReference type="GO" id="GO:0005886">
    <property type="term" value="C:plasma membrane"/>
    <property type="evidence" value="ECO:0007669"/>
    <property type="project" value="TreeGrafter"/>
</dbReference>
<dbReference type="Pfam" id="PF00169">
    <property type="entry name" value="PH"/>
    <property type="match status" value="1"/>
</dbReference>